<keyword evidence="4 8" id="KW-0028">Amino-acid biosynthesis</keyword>
<dbReference type="InterPro" id="IPR016195">
    <property type="entry name" value="Pol/histidinol_Pase-like"/>
</dbReference>
<evidence type="ECO:0000256" key="5">
    <source>
        <dbReference type="ARBA" id="ARBA00022801"/>
    </source>
</evidence>
<dbReference type="Gene3D" id="3.20.20.140">
    <property type="entry name" value="Metal-dependent hydrolases"/>
    <property type="match status" value="1"/>
</dbReference>
<dbReference type="EC" id="3.1.3.15" evidence="3 8"/>
<dbReference type="InterPro" id="IPR004013">
    <property type="entry name" value="PHP_dom"/>
</dbReference>
<dbReference type="GO" id="GO:0004401">
    <property type="term" value="F:histidinol-phosphatase activity"/>
    <property type="evidence" value="ECO:0007669"/>
    <property type="project" value="UniProtKB-UniRule"/>
</dbReference>
<evidence type="ECO:0000256" key="3">
    <source>
        <dbReference type="ARBA" id="ARBA00013085"/>
    </source>
</evidence>
<keyword evidence="6 8" id="KW-0368">Histidine biosynthesis</keyword>
<name>A0A9D1SMH7_9FIRM</name>
<reference evidence="10" key="2">
    <citation type="journal article" date="2021" name="PeerJ">
        <title>Extensive microbial diversity within the chicken gut microbiome revealed by metagenomics and culture.</title>
        <authorList>
            <person name="Gilroy R."/>
            <person name="Ravi A."/>
            <person name="Getino M."/>
            <person name="Pursley I."/>
            <person name="Horton D.L."/>
            <person name="Alikhan N.F."/>
            <person name="Baker D."/>
            <person name="Gharbi K."/>
            <person name="Hall N."/>
            <person name="Watson M."/>
            <person name="Adriaenssens E.M."/>
            <person name="Foster-Nyarko E."/>
            <person name="Jarju S."/>
            <person name="Secka A."/>
            <person name="Antonio M."/>
            <person name="Oren A."/>
            <person name="Chaudhuri R.R."/>
            <person name="La Ragione R."/>
            <person name="Hildebrand F."/>
            <person name="Pallen M.J."/>
        </authorList>
    </citation>
    <scope>NUCLEOTIDE SEQUENCE</scope>
    <source>
        <strain evidence="10">CHK176-6737</strain>
    </source>
</reference>
<comment type="pathway">
    <text evidence="1 8">Amino-acid biosynthesis; L-histidine biosynthesis; L-histidine from 5-phospho-alpha-D-ribose 1-diphosphate: step 8/9.</text>
</comment>
<dbReference type="InterPro" id="IPR010140">
    <property type="entry name" value="Histidinol_P_phosphatase_HisJ"/>
</dbReference>
<comment type="caution">
    <text evidence="10">The sequence shown here is derived from an EMBL/GenBank/DDBJ whole genome shotgun (WGS) entry which is preliminary data.</text>
</comment>
<dbReference type="SUPFAM" id="SSF89550">
    <property type="entry name" value="PHP domain-like"/>
    <property type="match status" value="1"/>
</dbReference>
<comment type="similarity">
    <text evidence="2 8">Belongs to the PHP hydrolase family. HisK subfamily.</text>
</comment>
<proteinExistence type="inferred from homology"/>
<dbReference type="GO" id="GO:0000105">
    <property type="term" value="P:L-histidine biosynthetic process"/>
    <property type="evidence" value="ECO:0007669"/>
    <property type="project" value="UniProtKB-UniRule"/>
</dbReference>
<sequence length="270" mass="31114">MSLTNKVDMHIHSDNSFDGHHSVILLCEHACLKGVRGIAITDHCEIDSKTMDFRALTLNSYVNSRLAQKVFSGNLIVMQGIELGQAIYNKPLAEKILSEFEYDFVLGSIHNLENMEDFFFLDFKNYSVDDLMRRYFEAELELAQWNQFDSLAHLTYPLRYLVDREDLYLDLKPYQKLIDEILLTLVKNNKALEINTSGLFMKMHSTLPDAPVVRRFKELGGKYITVGSDSHYADRIGNGIEEGMQLAKQCGFDFITIYHKREPVMIPIED</sequence>
<dbReference type="Pfam" id="PF02811">
    <property type="entry name" value="PHP"/>
    <property type="match status" value="1"/>
</dbReference>
<evidence type="ECO:0000256" key="1">
    <source>
        <dbReference type="ARBA" id="ARBA00004970"/>
    </source>
</evidence>
<evidence type="ECO:0000313" key="10">
    <source>
        <dbReference type="EMBL" id="HIU68387.1"/>
    </source>
</evidence>
<evidence type="ECO:0000256" key="2">
    <source>
        <dbReference type="ARBA" id="ARBA00009152"/>
    </source>
</evidence>
<evidence type="ECO:0000313" key="11">
    <source>
        <dbReference type="Proteomes" id="UP000824125"/>
    </source>
</evidence>
<organism evidence="10 11">
    <name type="scientific">Candidatus Scybalenecus merdavium</name>
    <dbReference type="NCBI Taxonomy" id="2840939"/>
    <lineage>
        <taxon>Bacteria</taxon>
        <taxon>Bacillati</taxon>
        <taxon>Bacillota</taxon>
        <taxon>Clostridia</taxon>
        <taxon>Eubacteriales</taxon>
        <taxon>Oscillospiraceae</taxon>
        <taxon>Oscillospiraceae incertae sedis</taxon>
        <taxon>Candidatus Scybalenecus</taxon>
    </lineage>
</organism>
<dbReference type="PANTHER" id="PTHR21039">
    <property type="entry name" value="HISTIDINOL PHOSPHATASE-RELATED"/>
    <property type="match status" value="1"/>
</dbReference>
<dbReference type="EMBL" id="DVNM01000002">
    <property type="protein sequence ID" value="HIU68387.1"/>
    <property type="molecule type" value="Genomic_DNA"/>
</dbReference>
<dbReference type="AlphaFoldDB" id="A0A9D1SMH7"/>
<keyword evidence="5 8" id="KW-0378">Hydrolase</keyword>
<evidence type="ECO:0000256" key="8">
    <source>
        <dbReference type="RuleBase" id="RU366003"/>
    </source>
</evidence>
<evidence type="ECO:0000256" key="4">
    <source>
        <dbReference type="ARBA" id="ARBA00022605"/>
    </source>
</evidence>
<dbReference type="Proteomes" id="UP000824125">
    <property type="component" value="Unassembled WGS sequence"/>
</dbReference>
<evidence type="ECO:0000256" key="7">
    <source>
        <dbReference type="ARBA" id="ARBA00049158"/>
    </source>
</evidence>
<comment type="catalytic activity">
    <reaction evidence="7 8">
        <text>L-histidinol phosphate + H2O = L-histidinol + phosphate</text>
        <dbReference type="Rhea" id="RHEA:14465"/>
        <dbReference type="ChEBI" id="CHEBI:15377"/>
        <dbReference type="ChEBI" id="CHEBI:43474"/>
        <dbReference type="ChEBI" id="CHEBI:57699"/>
        <dbReference type="ChEBI" id="CHEBI:57980"/>
        <dbReference type="EC" id="3.1.3.15"/>
    </reaction>
</comment>
<gene>
    <name evidence="10" type="ORF">IAD23_00325</name>
</gene>
<evidence type="ECO:0000256" key="6">
    <source>
        <dbReference type="ARBA" id="ARBA00023102"/>
    </source>
</evidence>
<feature type="domain" description="PHP" evidence="9">
    <location>
        <begin position="8"/>
        <end position="197"/>
    </location>
</feature>
<accession>A0A9D1SMH7</accession>
<dbReference type="GO" id="GO:0005737">
    <property type="term" value="C:cytoplasm"/>
    <property type="evidence" value="ECO:0007669"/>
    <property type="project" value="TreeGrafter"/>
</dbReference>
<reference evidence="10" key="1">
    <citation type="submission" date="2020-10" db="EMBL/GenBank/DDBJ databases">
        <authorList>
            <person name="Gilroy R."/>
        </authorList>
    </citation>
    <scope>NUCLEOTIDE SEQUENCE</scope>
    <source>
        <strain evidence="10">CHK176-6737</strain>
    </source>
</reference>
<protein>
    <recommendedName>
        <fullName evidence="3 8">Histidinol-phosphatase</fullName>
        <shortName evidence="8">HolPase</shortName>
        <ecNumber evidence="3 8">3.1.3.15</ecNumber>
    </recommendedName>
</protein>
<dbReference type="NCBIfam" id="TIGR01856">
    <property type="entry name" value="hisJ_fam"/>
    <property type="match status" value="1"/>
</dbReference>
<evidence type="ECO:0000259" key="9">
    <source>
        <dbReference type="Pfam" id="PF02811"/>
    </source>
</evidence>
<dbReference type="PANTHER" id="PTHR21039:SF0">
    <property type="entry name" value="HISTIDINOL-PHOSPHATASE"/>
    <property type="match status" value="1"/>
</dbReference>